<dbReference type="HOGENOM" id="CLU_3331944_0_0_6"/>
<protein>
    <submittedName>
        <fullName evidence="1">Uncharacterized protein</fullName>
    </submittedName>
</protein>
<sequence length="38" mass="4472">MMHDVRRLLATYRYSPYLAEGATQLVLRQTELSTERAM</sequence>
<dbReference type="KEGG" id="psd:DSC_12200"/>
<dbReference type="EMBL" id="CP003093">
    <property type="protein sequence ID" value="AER57084.1"/>
    <property type="molecule type" value="Genomic_DNA"/>
</dbReference>
<evidence type="ECO:0000313" key="2">
    <source>
        <dbReference type="Proteomes" id="UP000005870"/>
    </source>
</evidence>
<accession>G7UR12</accession>
<evidence type="ECO:0000313" key="1">
    <source>
        <dbReference type="EMBL" id="AER57084.1"/>
    </source>
</evidence>
<keyword evidence="2" id="KW-1185">Reference proteome</keyword>
<name>G7UR12_PSEUP</name>
<proteinExistence type="predicted"/>
<dbReference type="STRING" id="1045855.DSC_12200"/>
<organism evidence="1 2">
    <name type="scientific">Pseudoxanthomonas spadix (strain BD-a59)</name>
    <dbReference type="NCBI Taxonomy" id="1045855"/>
    <lineage>
        <taxon>Bacteria</taxon>
        <taxon>Pseudomonadati</taxon>
        <taxon>Pseudomonadota</taxon>
        <taxon>Gammaproteobacteria</taxon>
        <taxon>Lysobacterales</taxon>
        <taxon>Lysobacteraceae</taxon>
        <taxon>Pseudoxanthomonas</taxon>
    </lineage>
</organism>
<dbReference type="Proteomes" id="UP000005870">
    <property type="component" value="Chromosome"/>
</dbReference>
<dbReference type="AlphaFoldDB" id="G7UR12"/>
<gene>
    <name evidence="1" type="ordered locus">DSC_12200</name>
</gene>
<reference evidence="1 2" key="1">
    <citation type="journal article" date="2012" name="J. Bacteriol.">
        <title>Complete Genome Sequence of the BTEX-Degrading Bacterium Pseudoxanthomonas spadix BD-a59.</title>
        <authorList>
            <person name="Lee S.H."/>
            <person name="Jin H.M."/>
            <person name="Lee H.J."/>
            <person name="Kim J.M."/>
            <person name="Jeon C.O."/>
        </authorList>
    </citation>
    <scope>NUCLEOTIDE SEQUENCE [LARGE SCALE GENOMIC DNA]</scope>
    <source>
        <strain evidence="1 2">BD-a59</strain>
    </source>
</reference>